<dbReference type="AlphaFoldDB" id="A0A167XL78"/>
<comment type="caution">
    <text evidence="3">The sequence shown here is derived from an EMBL/GenBank/DDBJ whole genome shotgun (WGS) entry which is preliminary data.</text>
</comment>
<feature type="transmembrane region" description="Helical" evidence="1">
    <location>
        <begin position="229"/>
        <end position="254"/>
    </location>
</feature>
<evidence type="ECO:0000259" key="2">
    <source>
        <dbReference type="PROSITE" id="PS50181"/>
    </source>
</evidence>
<dbReference type="InterPro" id="IPR001810">
    <property type="entry name" value="F-box_dom"/>
</dbReference>
<dbReference type="PROSITE" id="PS50181">
    <property type="entry name" value="FBOX"/>
    <property type="match status" value="1"/>
</dbReference>
<protein>
    <submittedName>
        <fullName evidence="3">Cyclin-like F-box</fullName>
    </submittedName>
</protein>
<dbReference type="SUPFAM" id="SSF81383">
    <property type="entry name" value="F-box domain"/>
    <property type="match status" value="1"/>
</dbReference>
<keyword evidence="1" id="KW-0472">Membrane</keyword>
<keyword evidence="1" id="KW-0812">Transmembrane</keyword>
<sequence length="430" mass="49191">MSWQTFSSSNAASLGLRNFPRWPEKPFLAHSSFLKNASSDDVTIRPRKLIHLDTLTNILSELGRRVRFANSSGTALAKQCQSDFLDRLLALPPELLLKVLLYLDFGDLERLRRTCRFFHTQVSPGLVRSLLAPDFGDHVRRTCRICLRENSCSGAVVGTDRFHPRYPLSSRCQDCVWKDNGFMVGKKYLMGNSVAAYVCRWCGRPINSRSAWYQPEYHKGCLNRLTRVLCFYFYVGCAQWACVFVASALCWHYFQPRKTWIVGVVVAGFLAGLLNFYISLIRGNHVRNYHFALFLEVAVLSLWFPPLLGLFGFFGLDSLRNQPGPSHSLKSYETATVVFIILNMVFRSINMVGNAILLCEFKLWRHKKPDMSPARGAWIRTIQLFLFVVEPQCVEQEYPPRYWPSRRSNSMQTIDIVGVTPNHPPPGIFG</sequence>
<keyword evidence="1" id="KW-1133">Transmembrane helix</keyword>
<dbReference type="Gene3D" id="1.20.1280.50">
    <property type="match status" value="1"/>
</dbReference>
<keyword evidence="4" id="KW-1185">Reference proteome</keyword>
<dbReference type="STRING" id="1081108.A0A167XL78"/>
<evidence type="ECO:0000313" key="4">
    <source>
        <dbReference type="Proteomes" id="UP000076881"/>
    </source>
</evidence>
<reference evidence="3 4" key="1">
    <citation type="journal article" date="2016" name="Genome Biol. Evol.">
        <title>Divergent and convergent evolution of fungal pathogenicity.</title>
        <authorList>
            <person name="Shang Y."/>
            <person name="Xiao G."/>
            <person name="Zheng P."/>
            <person name="Cen K."/>
            <person name="Zhan S."/>
            <person name="Wang C."/>
        </authorList>
    </citation>
    <scope>NUCLEOTIDE SEQUENCE [LARGE SCALE GENOMIC DNA]</scope>
    <source>
        <strain evidence="3 4">RCEF 1005</strain>
    </source>
</reference>
<feature type="transmembrane region" description="Helical" evidence="1">
    <location>
        <begin position="260"/>
        <end position="281"/>
    </location>
</feature>
<feature type="transmembrane region" description="Helical" evidence="1">
    <location>
        <begin position="293"/>
        <end position="316"/>
    </location>
</feature>
<feature type="domain" description="F-box" evidence="2">
    <location>
        <begin position="85"/>
        <end position="130"/>
    </location>
</feature>
<dbReference type="Pfam" id="PF12937">
    <property type="entry name" value="F-box-like"/>
    <property type="match status" value="1"/>
</dbReference>
<evidence type="ECO:0000313" key="3">
    <source>
        <dbReference type="EMBL" id="OAA65113.1"/>
    </source>
</evidence>
<dbReference type="EMBL" id="AZHF01000014">
    <property type="protein sequence ID" value="OAA65113.1"/>
    <property type="molecule type" value="Genomic_DNA"/>
</dbReference>
<organism evidence="3 4">
    <name type="scientific">Akanthomyces lecanii RCEF 1005</name>
    <dbReference type="NCBI Taxonomy" id="1081108"/>
    <lineage>
        <taxon>Eukaryota</taxon>
        <taxon>Fungi</taxon>
        <taxon>Dikarya</taxon>
        <taxon>Ascomycota</taxon>
        <taxon>Pezizomycotina</taxon>
        <taxon>Sordariomycetes</taxon>
        <taxon>Hypocreomycetidae</taxon>
        <taxon>Hypocreales</taxon>
        <taxon>Cordycipitaceae</taxon>
        <taxon>Akanthomyces</taxon>
        <taxon>Cordyceps confragosa</taxon>
    </lineage>
</organism>
<name>A0A167XL78_CORDF</name>
<dbReference type="InterPro" id="IPR036047">
    <property type="entry name" value="F-box-like_dom_sf"/>
</dbReference>
<gene>
    <name evidence="3" type="ORF">LEL_10560</name>
</gene>
<dbReference type="OrthoDB" id="4759647at2759"/>
<proteinExistence type="predicted"/>
<feature type="transmembrane region" description="Helical" evidence="1">
    <location>
        <begin position="336"/>
        <end position="359"/>
    </location>
</feature>
<accession>A0A167XL78</accession>
<dbReference type="Proteomes" id="UP000076881">
    <property type="component" value="Unassembled WGS sequence"/>
</dbReference>
<evidence type="ECO:0000256" key="1">
    <source>
        <dbReference type="SAM" id="Phobius"/>
    </source>
</evidence>